<evidence type="ECO:0000313" key="2">
    <source>
        <dbReference type="EMBL" id="SHN61589.1"/>
    </source>
</evidence>
<dbReference type="Proteomes" id="UP000186469">
    <property type="component" value="Unassembled WGS sequence"/>
</dbReference>
<proteinExistence type="predicted"/>
<dbReference type="OrthoDB" id="6889413at2"/>
<name>A0A1M7SSX8_9BACT</name>
<keyword evidence="3" id="KW-1185">Reference proteome</keyword>
<dbReference type="AlphaFoldDB" id="A0A1M7SSX8"/>
<accession>A0A1M7SSX8</accession>
<evidence type="ECO:0000313" key="3">
    <source>
        <dbReference type="Proteomes" id="UP000186469"/>
    </source>
</evidence>
<sequence length="162" mass="18156">MKEGLLKLLGVALLVAMPFALGLNKVASANTNNAGIETVTAPQVTLKMWQDSTQNERYAFLLGFVSMLELEKEWQGKKPVPFRQSLIGTWSKALDGVTVKQMYETVENHIKTNPGDINVTVLQVLWYDMVQPKVNDILAAEKTKPRTRHFPPKTSPKTPIHK</sequence>
<evidence type="ECO:0000256" key="1">
    <source>
        <dbReference type="SAM" id="MobiDB-lite"/>
    </source>
</evidence>
<reference evidence="2 3" key="1">
    <citation type="submission" date="2016-12" db="EMBL/GenBank/DDBJ databases">
        <authorList>
            <person name="Song W.-J."/>
            <person name="Kurnit D.M."/>
        </authorList>
    </citation>
    <scope>NUCLEOTIDE SEQUENCE [LARGE SCALE GENOMIC DNA]</scope>
    <source>
        <strain evidence="2 3">DSM 11393</strain>
    </source>
</reference>
<dbReference type="RefSeq" id="WP_072696915.1">
    <property type="nucleotide sequence ID" value="NZ_FRDI01000004.1"/>
</dbReference>
<gene>
    <name evidence="2" type="ORF">SAMN02745728_01239</name>
</gene>
<feature type="region of interest" description="Disordered" evidence="1">
    <location>
        <begin position="140"/>
        <end position="162"/>
    </location>
</feature>
<dbReference type="EMBL" id="FRDI01000004">
    <property type="protein sequence ID" value="SHN61589.1"/>
    <property type="molecule type" value="Genomic_DNA"/>
</dbReference>
<protein>
    <submittedName>
        <fullName evidence="2">Uncharacterized protein</fullName>
    </submittedName>
</protein>
<organism evidence="2 3">
    <name type="scientific">Desulfovibrio litoralis DSM 11393</name>
    <dbReference type="NCBI Taxonomy" id="1121455"/>
    <lineage>
        <taxon>Bacteria</taxon>
        <taxon>Pseudomonadati</taxon>
        <taxon>Thermodesulfobacteriota</taxon>
        <taxon>Desulfovibrionia</taxon>
        <taxon>Desulfovibrionales</taxon>
        <taxon>Desulfovibrionaceae</taxon>
        <taxon>Desulfovibrio</taxon>
    </lineage>
</organism>
<dbReference type="STRING" id="1121455.SAMN02745728_01239"/>